<keyword evidence="3 5" id="KW-0175">Coiled coil</keyword>
<dbReference type="GeneID" id="61221689"/>
<protein>
    <submittedName>
        <fullName evidence="8">RmuC family DNA recombination protein</fullName>
    </submittedName>
</protein>
<dbReference type="AlphaFoldDB" id="A0A0A8QF90"/>
<reference evidence="8 9" key="1">
    <citation type="submission" date="2016-09" db="EMBL/GenBank/DDBJ databases">
        <authorList>
            <person name="Laine KS P."/>
        </authorList>
    </citation>
    <scope>NUCLEOTIDE SEQUENCE [LARGE SCALE GENOMIC DNA]</scope>
    <source>
        <strain evidence="8">PFRJS-23</strain>
    </source>
</reference>
<sequence length="449" mass="48382">MSISTVVIAVLLLAVGLAIGFFVGALHTRARDIGRSGELAGAVAQRDALQAQLERTQADREAMSREFQRLSGEAMQRQTLAVNQTAGERLAETKLLMEPVAKSLHEMNDRLLQVERARAQGAADLAQQVASVRHSNETLRRETEALVTALRKPQVRGAWGETQLKRTVEIAGLVDRVDFDTQVATETADGGLRPDMRVNLADGKVIFVDSKAPLGNFIDAFQTDDPDQRTRLLDAYVANVITHINQLGAKNYWRLDAGSPEMVILFLPSDALLQVALDQRPDLHEYAARHGIFLSSPSILIPMLRAVQHGWKQAAFAESAQQVATLGRELYERLSTMGSHMDKLGRSLGGAVKAYNETVGSLEQRVFVTARKFGELQLADDELSSPRAAETSPRVLTAPELVDDTAALEAAPPDPATAGPGSPATPASAASHGVAGPALTQLGRQGEAQ</sequence>
<organism evidence="8 9">
    <name type="scientific">Propionibacterium freudenreichii</name>
    <dbReference type="NCBI Taxonomy" id="1744"/>
    <lineage>
        <taxon>Bacteria</taxon>
        <taxon>Bacillati</taxon>
        <taxon>Actinomycetota</taxon>
        <taxon>Actinomycetes</taxon>
        <taxon>Propionibacteriales</taxon>
        <taxon>Propionibacteriaceae</taxon>
        <taxon>Propionibacterium</taxon>
    </lineage>
</organism>
<dbReference type="InterPro" id="IPR003798">
    <property type="entry name" value="DNA_recombination_RmuC"/>
</dbReference>
<dbReference type="PANTHER" id="PTHR30563">
    <property type="entry name" value="DNA RECOMBINATION PROTEIN RMUC"/>
    <property type="match status" value="1"/>
</dbReference>
<dbReference type="OrthoDB" id="370725at2"/>
<dbReference type="RefSeq" id="WP_013161563.1">
    <property type="nucleotide sequence ID" value="NZ_CCYN01000014.1"/>
</dbReference>
<evidence type="ECO:0000313" key="9">
    <source>
        <dbReference type="Proteomes" id="UP000250080"/>
    </source>
</evidence>
<evidence type="ECO:0000313" key="8">
    <source>
        <dbReference type="EMBL" id="SCQ76180.1"/>
    </source>
</evidence>
<comment type="function">
    <text evidence="1">Involved in DNA recombination.</text>
</comment>
<dbReference type="Pfam" id="PF02646">
    <property type="entry name" value="RmuC"/>
    <property type="match status" value="1"/>
</dbReference>
<evidence type="ECO:0000256" key="7">
    <source>
        <dbReference type="SAM" id="Phobius"/>
    </source>
</evidence>
<proteinExistence type="inferred from homology"/>
<keyword evidence="7" id="KW-0812">Transmembrane</keyword>
<feature type="region of interest" description="Disordered" evidence="6">
    <location>
        <begin position="406"/>
        <end position="449"/>
    </location>
</feature>
<evidence type="ECO:0000256" key="4">
    <source>
        <dbReference type="ARBA" id="ARBA00023172"/>
    </source>
</evidence>
<name>A0A0A8QF90_9ACTN</name>
<evidence type="ECO:0000256" key="2">
    <source>
        <dbReference type="ARBA" id="ARBA00009840"/>
    </source>
</evidence>
<dbReference type="PANTHER" id="PTHR30563:SF0">
    <property type="entry name" value="DNA RECOMBINATION PROTEIN RMUC"/>
    <property type="match status" value="1"/>
</dbReference>
<evidence type="ECO:0000256" key="6">
    <source>
        <dbReference type="SAM" id="MobiDB-lite"/>
    </source>
</evidence>
<dbReference type="OMA" id="GDSKMQG"/>
<feature type="coiled-coil region" evidence="5">
    <location>
        <begin position="39"/>
        <end position="73"/>
    </location>
</feature>
<accession>A0A0A8QF90</accession>
<keyword evidence="7" id="KW-0472">Membrane</keyword>
<feature type="transmembrane region" description="Helical" evidence="7">
    <location>
        <begin position="6"/>
        <end position="26"/>
    </location>
</feature>
<dbReference type="EMBL" id="LT618793">
    <property type="protein sequence ID" value="SCQ76180.1"/>
    <property type="molecule type" value="Genomic_DNA"/>
</dbReference>
<gene>
    <name evidence="8" type="ORF">PFR_JS23_578</name>
</gene>
<feature type="compositionally biased region" description="Low complexity" evidence="6">
    <location>
        <begin position="416"/>
        <end position="430"/>
    </location>
</feature>
<keyword evidence="4" id="KW-0233">DNA recombination</keyword>
<evidence type="ECO:0000256" key="5">
    <source>
        <dbReference type="SAM" id="Coils"/>
    </source>
</evidence>
<keyword evidence="7" id="KW-1133">Transmembrane helix</keyword>
<evidence type="ECO:0000256" key="3">
    <source>
        <dbReference type="ARBA" id="ARBA00023054"/>
    </source>
</evidence>
<dbReference type="Proteomes" id="UP000250080">
    <property type="component" value="Chromosome I"/>
</dbReference>
<dbReference type="GO" id="GO:0006310">
    <property type="term" value="P:DNA recombination"/>
    <property type="evidence" value="ECO:0007669"/>
    <property type="project" value="UniProtKB-KW"/>
</dbReference>
<comment type="similarity">
    <text evidence="2">Belongs to the RmuC family.</text>
</comment>
<evidence type="ECO:0000256" key="1">
    <source>
        <dbReference type="ARBA" id="ARBA00003416"/>
    </source>
</evidence>